<proteinExistence type="predicted"/>
<gene>
    <name evidence="1" type="ORF">K466DRAFT_193188</name>
</gene>
<dbReference type="AlphaFoldDB" id="A0A5C3PY52"/>
<reference evidence="1 2" key="1">
    <citation type="journal article" date="2019" name="Nat. Ecol. Evol.">
        <title>Megaphylogeny resolves global patterns of mushroom evolution.</title>
        <authorList>
            <person name="Varga T."/>
            <person name="Krizsan K."/>
            <person name="Foldi C."/>
            <person name="Dima B."/>
            <person name="Sanchez-Garcia M."/>
            <person name="Sanchez-Ramirez S."/>
            <person name="Szollosi G.J."/>
            <person name="Szarkandi J.G."/>
            <person name="Papp V."/>
            <person name="Albert L."/>
            <person name="Andreopoulos W."/>
            <person name="Angelini C."/>
            <person name="Antonin V."/>
            <person name="Barry K.W."/>
            <person name="Bougher N.L."/>
            <person name="Buchanan P."/>
            <person name="Buyck B."/>
            <person name="Bense V."/>
            <person name="Catcheside P."/>
            <person name="Chovatia M."/>
            <person name="Cooper J."/>
            <person name="Damon W."/>
            <person name="Desjardin D."/>
            <person name="Finy P."/>
            <person name="Geml J."/>
            <person name="Haridas S."/>
            <person name="Hughes K."/>
            <person name="Justo A."/>
            <person name="Karasinski D."/>
            <person name="Kautmanova I."/>
            <person name="Kiss B."/>
            <person name="Kocsube S."/>
            <person name="Kotiranta H."/>
            <person name="LaButti K.M."/>
            <person name="Lechner B.E."/>
            <person name="Liimatainen K."/>
            <person name="Lipzen A."/>
            <person name="Lukacs Z."/>
            <person name="Mihaltcheva S."/>
            <person name="Morgado L.N."/>
            <person name="Niskanen T."/>
            <person name="Noordeloos M.E."/>
            <person name="Ohm R.A."/>
            <person name="Ortiz-Santana B."/>
            <person name="Ovrebo C."/>
            <person name="Racz N."/>
            <person name="Riley R."/>
            <person name="Savchenko A."/>
            <person name="Shiryaev A."/>
            <person name="Soop K."/>
            <person name="Spirin V."/>
            <person name="Szebenyi C."/>
            <person name="Tomsovsky M."/>
            <person name="Tulloss R.E."/>
            <person name="Uehling J."/>
            <person name="Grigoriev I.V."/>
            <person name="Vagvolgyi C."/>
            <person name="Papp T."/>
            <person name="Martin F.M."/>
            <person name="Miettinen O."/>
            <person name="Hibbett D.S."/>
            <person name="Nagy L.G."/>
        </authorList>
    </citation>
    <scope>NUCLEOTIDE SEQUENCE [LARGE SCALE GENOMIC DNA]</scope>
    <source>
        <strain evidence="1 2">HHB13444</strain>
    </source>
</reference>
<evidence type="ECO:0000313" key="1">
    <source>
        <dbReference type="EMBL" id="TFK94774.1"/>
    </source>
</evidence>
<accession>A0A5C3PY52</accession>
<dbReference type="InParanoid" id="A0A5C3PY52"/>
<protein>
    <submittedName>
        <fullName evidence="1">Uncharacterized protein</fullName>
    </submittedName>
</protein>
<organism evidence="1 2">
    <name type="scientific">Polyporus arcularius HHB13444</name>
    <dbReference type="NCBI Taxonomy" id="1314778"/>
    <lineage>
        <taxon>Eukaryota</taxon>
        <taxon>Fungi</taxon>
        <taxon>Dikarya</taxon>
        <taxon>Basidiomycota</taxon>
        <taxon>Agaricomycotina</taxon>
        <taxon>Agaricomycetes</taxon>
        <taxon>Polyporales</taxon>
        <taxon>Polyporaceae</taxon>
        <taxon>Polyporus</taxon>
    </lineage>
</organism>
<name>A0A5C3PY52_9APHY</name>
<dbReference type="Proteomes" id="UP000308197">
    <property type="component" value="Unassembled WGS sequence"/>
</dbReference>
<sequence>MLARSWRIFSKHIWTQPASFARRRNPSLLPERALSQRCLVPVLLLSFASCSIFSCPTHVAQGITLIRPLLLHTVHHDLLIRGAMHTQELQIRIWIYESAHRSSTVPRHDASGLTGHAVISRPWLAASPDSWALAVRLPTHSNRWIAHLDRMRLPSLSAQRQLASCILNLPYVVHLGSVLQRLSTKHGTNYVSASLHDHLPR</sequence>
<dbReference type="EMBL" id="ML210965">
    <property type="protein sequence ID" value="TFK94774.1"/>
    <property type="molecule type" value="Genomic_DNA"/>
</dbReference>
<evidence type="ECO:0000313" key="2">
    <source>
        <dbReference type="Proteomes" id="UP000308197"/>
    </source>
</evidence>
<keyword evidence="2" id="KW-1185">Reference proteome</keyword>